<proteinExistence type="predicted"/>
<accession>A0ABM1IXD0</accession>
<organism evidence="1 2">
    <name type="scientific">Polistes dominula</name>
    <name type="common">European paper wasp</name>
    <name type="synonym">Vespa dominula</name>
    <dbReference type="NCBI Taxonomy" id="743375"/>
    <lineage>
        <taxon>Eukaryota</taxon>
        <taxon>Metazoa</taxon>
        <taxon>Ecdysozoa</taxon>
        <taxon>Arthropoda</taxon>
        <taxon>Hexapoda</taxon>
        <taxon>Insecta</taxon>
        <taxon>Pterygota</taxon>
        <taxon>Neoptera</taxon>
        <taxon>Endopterygota</taxon>
        <taxon>Hymenoptera</taxon>
        <taxon>Apocrita</taxon>
        <taxon>Aculeata</taxon>
        <taxon>Vespoidea</taxon>
        <taxon>Vespidae</taxon>
        <taxon>Polistinae</taxon>
        <taxon>Polistini</taxon>
        <taxon>Polistes</taxon>
    </lineage>
</organism>
<name>A0ABM1IXD0_POLDO</name>
<keyword evidence="1" id="KW-1185">Reference proteome</keyword>
<evidence type="ECO:0000313" key="1">
    <source>
        <dbReference type="Proteomes" id="UP000694924"/>
    </source>
</evidence>
<dbReference type="GeneID" id="107070842"/>
<reference evidence="2" key="1">
    <citation type="submission" date="2025-08" db="UniProtKB">
        <authorList>
            <consortium name="RefSeq"/>
        </authorList>
    </citation>
    <scope>IDENTIFICATION</scope>
    <source>
        <tissue evidence="2">Whole body</tissue>
    </source>
</reference>
<evidence type="ECO:0000313" key="2">
    <source>
        <dbReference type="RefSeq" id="XP_015184867.1"/>
    </source>
</evidence>
<sequence length="282" mass="32668">MNNINLHNVIIRSTHLPITDKEEDFIQFNKPDDKSWFDYNTTLNNVKEPQMAKLLEENTAFMSNDNNLLDIDENEILTSIKAVNRGISYSNTFLERQWRLKQLNQNFCTEKINANMSSYKSYSSFSNDAKPSNIQNTGLSNIQNSNANQVKNRTEDIEDLNSIKEILKQYKLSKNALILGLLNNKQITINDLKKPSKPIVEYRTSYELFDYKTEDMTAGCHLVQLPDDPDIYLHPLQLMDNSEQEADVNVFGVKKIFTAKQYYINNAERVSFGFAKRNVEKK</sequence>
<protein>
    <submittedName>
        <fullName evidence="2">Uncharacterized protein LOC107070842</fullName>
    </submittedName>
</protein>
<dbReference type="Proteomes" id="UP000694924">
    <property type="component" value="Unplaced"/>
</dbReference>
<dbReference type="RefSeq" id="XP_015184867.1">
    <property type="nucleotide sequence ID" value="XM_015329381.1"/>
</dbReference>
<gene>
    <name evidence="2" type="primary">LOC107070842</name>
</gene>